<dbReference type="Proteomes" id="UP000019678">
    <property type="component" value="Unassembled WGS sequence"/>
</dbReference>
<keyword evidence="2" id="KW-1185">Reference proteome</keyword>
<comment type="caution">
    <text evidence="1">The sequence shown here is derived from an EMBL/GenBank/DDBJ whole genome shotgun (WGS) entry which is preliminary data.</text>
</comment>
<dbReference type="EMBL" id="ASRX01000053">
    <property type="protein sequence ID" value="EYF02940.1"/>
    <property type="molecule type" value="Genomic_DNA"/>
</dbReference>
<dbReference type="AlphaFoldDB" id="A0A017T264"/>
<sequence length="39" mass="4274">MARGAWHVARGAWRVARGAWRVAMEAIFFDAPIGLTSTS</sequence>
<protein>
    <submittedName>
        <fullName evidence="1">Uncharacterized protein</fullName>
    </submittedName>
</protein>
<gene>
    <name evidence="1" type="ORF">CAP_6363</name>
</gene>
<proteinExistence type="predicted"/>
<organism evidence="1 2">
    <name type="scientific">Chondromyces apiculatus DSM 436</name>
    <dbReference type="NCBI Taxonomy" id="1192034"/>
    <lineage>
        <taxon>Bacteria</taxon>
        <taxon>Pseudomonadati</taxon>
        <taxon>Myxococcota</taxon>
        <taxon>Polyangia</taxon>
        <taxon>Polyangiales</taxon>
        <taxon>Polyangiaceae</taxon>
        <taxon>Chondromyces</taxon>
    </lineage>
</organism>
<evidence type="ECO:0000313" key="2">
    <source>
        <dbReference type="Proteomes" id="UP000019678"/>
    </source>
</evidence>
<evidence type="ECO:0000313" key="1">
    <source>
        <dbReference type="EMBL" id="EYF02940.1"/>
    </source>
</evidence>
<accession>A0A017T264</accession>
<name>A0A017T264_9BACT</name>
<reference evidence="1 2" key="1">
    <citation type="submission" date="2013-05" db="EMBL/GenBank/DDBJ databases">
        <title>Genome assembly of Chondromyces apiculatus DSM 436.</title>
        <authorList>
            <person name="Sharma G."/>
            <person name="Khatri I."/>
            <person name="Kaur C."/>
            <person name="Mayilraj S."/>
            <person name="Subramanian S."/>
        </authorList>
    </citation>
    <scope>NUCLEOTIDE SEQUENCE [LARGE SCALE GENOMIC DNA]</scope>
    <source>
        <strain evidence="1 2">DSM 436</strain>
    </source>
</reference>